<sequence length="61" mass="7122">MLRFKWVQVGVVGRWDRSRRCLRPSSWWTPSGISPASSVVHVPRPRPRYPYPLCESVDDDP</sequence>
<dbReference type="AlphaFoldDB" id="L8X576"/>
<evidence type="ECO:0000313" key="1">
    <source>
        <dbReference type="EMBL" id="ELU44257.1"/>
    </source>
</evidence>
<keyword evidence="2" id="KW-1185">Reference proteome</keyword>
<gene>
    <name evidence="1" type="ORF">AG1IA_01726</name>
</gene>
<comment type="caution">
    <text evidence="1">The sequence shown here is derived from an EMBL/GenBank/DDBJ whole genome shotgun (WGS) entry which is preliminary data.</text>
</comment>
<protein>
    <submittedName>
        <fullName evidence="1">Uncharacterized protein</fullName>
    </submittedName>
</protein>
<accession>L8X576</accession>
<organism evidence="1 2">
    <name type="scientific">Thanatephorus cucumeris (strain AG1-IA)</name>
    <name type="common">Rice sheath blight fungus</name>
    <name type="synonym">Rhizoctonia solani</name>
    <dbReference type="NCBI Taxonomy" id="983506"/>
    <lineage>
        <taxon>Eukaryota</taxon>
        <taxon>Fungi</taxon>
        <taxon>Dikarya</taxon>
        <taxon>Basidiomycota</taxon>
        <taxon>Agaricomycotina</taxon>
        <taxon>Agaricomycetes</taxon>
        <taxon>Cantharellales</taxon>
        <taxon>Ceratobasidiaceae</taxon>
        <taxon>Rhizoctonia</taxon>
        <taxon>Rhizoctonia solani AG-1</taxon>
    </lineage>
</organism>
<dbReference type="HOGENOM" id="CLU_2924314_0_0_1"/>
<name>L8X576_THACA</name>
<evidence type="ECO:0000313" key="2">
    <source>
        <dbReference type="Proteomes" id="UP000011668"/>
    </source>
</evidence>
<dbReference type="EMBL" id="AFRT01000369">
    <property type="protein sequence ID" value="ELU44257.1"/>
    <property type="molecule type" value="Genomic_DNA"/>
</dbReference>
<dbReference type="Proteomes" id="UP000011668">
    <property type="component" value="Unassembled WGS sequence"/>
</dbReference>
<reference evidence="1 2" key="1">
    <citation type="journal article" date="2013" name="Nat. Commun.">
        <title>The evolution and pathogenic mechanisms of the rice sheath blight pathogen.</title>
        <authorList>
            <person name="Zheng A."/>
            <person name="Lin R."/>
            <person name="Xu L."/>
            <person name="Qin P."/>
            <person name="Tang C."/>
            <person name="Ai P."/>
            <person name="Zhang D."/>
            <person name="Liu Y."/>
            <person name="Sun Z."/>
            <person name="Feng H."/>
            <person name="Wang Y."/>
            <person name="Chen Y."/>
            <person name="Liang X."/>
            <person name="Fu R."/>
            <person name="Li Q."/>
            <person name="Zhang J."/>
            <person name="Yu X."/>
            <person name="Xie Z."/>
            <person name="Ding L."/>
            <person name="Guan P."/>
            <person name="Tang J."/>
            <person name="Liang Y."/>
            <person name="Wang S."/>
            <person name="Deng Q."/>
            <person name="Li S."/>
            <person name="Zhu J."/>
            <person name="Wang L."/>
            <person name="Liu H."/>
            <person name="Li P."/>
        </authorList>
    </citation>
    <scope>NUCLEOTIDE SEQUENCE [LARGE SCALE GENOMIC DNA]</scope>
    <source>
        <strain evidence="2">AG-1 IA</strain>
    </source>
</reference>
<proteinExistence type="predicted"/>